<dbReference type="CDD" id="cd09294">
    <property type="entry name" value="SmpB"/>
    <property type="match status" value="1"/>
</dbReference>
<gene>
    <name evidence="3" type="ORF">METZ01_LOCUS200819</name>
</gene>
<evidence type="ECO:0000256" key="2">
    <source>
        <dbReference type="ARBA" id="ARBA00022884"/>
    </source>
</evidence>
<reference evidence="3" key="1">
    <citation type="submission" date="2018-05" db="EMBL/GenBank/DDBJ databases">
        <authorList>
            <person name="Lanie J.A."/>
            <person name="Ng W.-L."/>
            <person name="Kazmierczak K.M."/>
            <person name="Andrzejewski T.M."/>
            <person name="Davidsen T.M."/>
            <person name="Wayne K.J."/>
            <person name="Tettelin H."/>
            <person name="Glass J.I."/>
            <person name="Rusch D."/>
            <person name="Podicherti R."/>
            <person name="Tsui H.-C.T."/>
            <person name="Winkler M.E."/>
        </authorList>
    </citation>
    <scope>NUCLEOTIDE SEQUENCE</scope>
</reference>
<evidence type="ECO:0008006" key="4">
    <source>
        <dbReference type="Google" id="ProtNLM"/>
    </source>
</evidence>
<dbReference type="PROSITE" id="PS01317">
    <property type="entry name" value="SSRP"/>
    <property type="match status" value="1"/>
</dbReference>
<dbReference type="GO" id="GO:0070930">
    <property type="term" value="P:trans-translation-dependent protein tagging"/>
    <property type="evidence" value="ECO:0007669"/>
    <property type="project" value="TreeGrafter"/>
</dbReference>
<accession>A0A382EBT7</accession>
<proteinExistence type="inferred from homology"/>
<sequence length="152" mass="17676">MEQQIVVTNRKAFHEYHILDKYEAGMELLGSEVKSLREGNANLREAYVIIRKGQAWISGIHIKPYSHTGFDGHEPVRNRKLLLHNREINKIKAMLDQKGLTAIPLKIYFNNKGLAKLELALAKGKKIYDKKNALKERDIKRESQRELSDRQR</sequence>
<dbReference type="InterPro" id="IPR000037">
    <property type="entry name" value="SsrA-bd_prot"/>
</dbReference>
<dbReference type="Gene3D" id="2.40.280.10">
    <property type="match status" value="1"/>
</dbReference>
<dbReference type="PANTHER" id="PTHR30308">
    <property type="entry name" value="TMRNA-BINDING COMPONENT OF TRANS-TRANSLATION TAGGING COMPLEX"/>
    <property type="match status" value="1"/>
</dbReference>
<keyword evidence="2" id="KW-0694">RNA-binding</keyword>
<dbReference type="Pfam" id="PF01668">
    <property type="entry name" value="SmpB"/>
    <property type="match status" value="1"/>
</dbReference>
<dbReference type="InterPro" id="IPR023620">
    <property type="entry name" value="SmpB"/>
</dbReference>
<evidence type="ECO:0000313" key="3">
    <source>
        <dbReference type="EMBL" id="SVB47965.1"/>
    </source>
</evidence>
<keyword evidence="1" id="KW-0963">Cytoplasm</keyword>
<name>A0A382EBT7_9ZZZZ</name>
<organism evidence="3">
    <name type="scientific">marine metagenome</name>
    <dbReference type="NCBI Taxonomy" id="408172"/>
    <lineage>
        <taxon>unclassified sequences</taxon>
        <taxon>metagenomes</taxon>
        <taxon>ecological metagenomes</taxon>
    </lineage>
</organism>
<protein>
    <recommendedName>
        <fullName evidence="4">SsrA-binding protein</fullName>
    </recommendedName>
</protein>
<dbReference type="AlphaFoldDB" id="A0A382EBT7"/>
<dbReference type="GO" id="GO:0005829">
    <property type="term" value="C:cytosol"/>
    <property type="evidence" value="ECO:0007669"/>
    <property type="project" value="TreeGrafter"/>
</dbReference>
<dbReference type="GO" id="GO:0003723">
    <property type="term" value="F:RNA binding"/>
    <property type="evidence" value="ECO:0007669"/>
    <property type="project" value="UniProtKB-KW"/>
</dbReference>
<dbReference type="PANTHER" id="PTHR30308:SF2">
    <property type="entry name" value="SSRA-BINDING PROTEIN"/>
    <property type="match status" value="1"/>
</dbReference>
<dbReference type="InterPro" id="IPR020081">
    <property type="entry name" value="SsrA-bd_prot_CS"/>
</dbReference>
<dbReference type="NCBIfam" id="TIGR00086">
    <property type="entry name" value="smpB"/>
    <property type="match status" value="1"/>
</dbReference>
<dbReference type="SUPFAM" id="SSF74982">
    <property type="entry name" value="Small protein B (SmpB)"/>
    <property type="match status" value="1"/>
</dbReference>
<dbReference type="HAMAP" id="MF_00023">
    <property type="entry name" value="SmpB"/>
    <property type="match status" value="1"/>
</dbReference>
<dbReference type="EMBL" id="UINC01043640">
    <property type="protein sequence ID" value="SVB47965.1"/>
    <property type="molecule type" value="Genomic_DNA"/>
</dbReference>
<dbReference type="NCBIfam" id="NF003843">
    <property type="entry name" value="PRK05422.1"/>
    <property type="match status" value="1"/>
</dbReference>
<evidence type="ECO:0000256" key="1">
    <source>
        <dbReference type="ARBA" id="ARBA00022490"/>
    </source>
</evidence>